<proteinExistence type="predicted"/>
<evidence type="ECO:0000256" key="1">
    <source>
        <dbReference type="PROSITE-ProRule" id="PRU00076"/>
    </source>
</evidence>
<dbReference type="AlphaFoldDB" id="A0A7L2VE64"/>
<keyword evidence="1" id="KW-0245">EGF-like domain</keyword>
<dbReference type="EMBL" id="VYZX01013874">
    <property type="protein sequence ID" value="NXS56353.1"/>
    <property type="molecule type" value="Genomic_DNA"/>
</dbReference>
<gene>
    <name evidence="3" type="primary">Muc3b</name>
    <name evidence="3" type="ORF">BRALEP_R15065</name>
</gene>
<evidence type="ECO:0000259" key="2">
    <source>
        <dbReference type="PROSITE" id="PS50026"/>
    </source>
</evidence>
<evidence type="ECO:0000313" key="4">
    <source>
        <dbReference type="Proteomes" id="UP000520535"/>
    </source>
</evidence>
<accession>A0A7L2VE64</accession>
<feature type="disulfide bond" evidence="1">
    <location>
        <begin position="17"/>
        <end position="26"/>
    </location>
</feature>
<sequence length="210" mass="22606">AAPCLNGGHWTGLGCLCPPNLEGDRCQFGVPTINLTAELGPSLELETRVTNRDFSKELEDPSSTSYRSFVEEFGRREHLGWPEDPHVPLPPPRRGSVVVTYDLLLHPPPGDAATTPLDHLQELLEATKAPATPQNCSDPSAAGSSVLAVEMVKTFQPNPPHPTGSSPELCRRRAPTGFGQFYFAHRVGTSLLCVTNCTLNLPGTFNCHGG</sequence>
<dbReference type="InterPro" id="IPR053311">
    <property type="entry name" value="Mucosal_Integrity_Assoc"/>
</dbReference>
<dbReference type="PANTHER" id="PTHR37999">
    <property type="entry name" value="MUCIN-17"/>
    <property type="match status" value="1"/>
</dbReference>
<evidence type="ECO:0000313" key="3">
    <source>
        <dbReference type="EMBL" id="NXS56353.1"/>
    </source>
</evidence>
<dbReference type="Proteomes" id="UP000520535">
    <property type="component" value="Unassembled WGS sequence"/>
</dbReference>
<name>A0A7L2VE64_9AVES</name>
<dbReference type="PANTHER" id="PTHR37999:SF2">
    <property type="entry name" value="MUCIN-17"/>
    <property type="match status" value="1"/>
</dbReference>
<keyword evidence="1" id="KW-1015">Disulfide bond</keyword>
<reference evidence="3 4" key="1">
    <citation type="submission" date="2019-09" db="EMBL/GenBank/DDBJ databases">
        <title>Bird 10,000 Genomes (B10K) Project - Family phase.</title>
        <authorList>
            <person name="Zhang G."/>
        </authorList>
    </citation>
    <scope>NUCLEOTIDE SEQUENCE [LARGE SCALE GENOMIC DNA]</scope>
    <source>
        <strain evidence="3">B10K-DU-012-52</strain>
    </source>
</reference>
<dbReference type="OrthoDB" id="7493297at2759"/>
<feature type="non-terminal residue" evidence="3">
    <location>
        <position position="210"/>
    </location>
</feature>
<keyword evidence="4" id="KW-1185">Reference proteome</keyword>
<feature type="non-terminal residue" evidence="3">
    <location>
        <position position="1"/>
    </location>
</feature>
<feature type="domain" description="EGF-like" evidence="2">
    <location>
        <begin position="1"/>
        <end position="27"/>
    </location>
</feature>
<dbReference type="PROSITE" id="PS00022">
    <property type="entry name" value="EGF_1"/>
    <property type="match status" value="1"/>
</dbReference>
<comment type="caution">
    <text evidence="3">The sequence shown here is derived from an EMBL/GenBank/DDBJ whole genome shotgun (WGS) entry which is preliminary data.</text>
</comment>
<protein>
    <submittedName>
        <fullName evidence="3">MUC3B protein</fullName>
    </submittedName>
</protein>
<comment type="caution">
    <text evidence="1">Lacks conserved residue(s) required for the propagation of feature annotation.</text>
</comment>
<dbReference type="InterPro" id="IPR000742">
    <property type="entry name" value="EGF"/>
</dbReference>
<organism evidence="3 4">
    <name type="scientific">Brachypteracias leptosomus</name>
    <name type="common">short-legged ground-roller</name>
    <dbReference type="NCBI Taxonomy" id="135165"/>
    <lineage>
        <taxon>Eukaryota</taxon>
        <taxon>Metazoa</taxon>
        <taxon>Chordata</taxon>
        <taxon>Craniata</taxon>
        <taxon>Vertebrata</taxon>
        <taxon>Euteleostomi</taxon>
        <taxon>Archelosauria</taxon>
        <taxon>Archosauria</taxon>
        <taxon>Dinosauria</taxon>
        <taxon>Saurischia</taxon>
        <taxon>Theropoda</taxon>
        <taxon>Coelurosauria</taxon>
        <taxon>Aves</taxon>
        <taxon>Neognathae</taxon>
        <taxon>Neoaves</taxon>
        <taxon>Telluraves</taxon>
        <taxon>Coraciimorphae</taxon>
        <taxon>Coraciiformes</taxon>
        <taxon>Brachypteraciidae</taxon>
        <taxon>Brachypteracias</taxon>
    </lineage>
</organism>
<dbReference type="PROSITE" id="PS50026">
    <property type="entry name" value="EGF_3"/>
    <property type="match status" value="1"/>
</dbReference>